<dbReference type="CDD" id="cd04181">
    <property type="entry name" value="NTP_transferase"/>
    <property type="match status" value="1"/>
</dbReference>
<proteinExistence type="predicted"/>
<dbReference type="EMBL" id="UOEU01000794">
    <property type="protein sequence ID" value="VAW40406.1"/>
    <property type="molecule type" value="Genomic_DNA"/>
</dbReference>
<dbReference type="AlphaFoldDB" id="A0A3B0W708"/>
<evidence type="ECO:0000256" key="2">
    <source>
        <dbReference type="ARBA" id="ARBA00022695"/>
    </source>
</evidence>
<dbReference type="InterPro" id="IPR029044">
    <property type="entry name" value="Nucleotide-diphossugar_trans"/>
</dbReference>
<keyword evidence="1" id="KW-0808">Transferase</keyword>
<organism evidence="4">
    <name type="scientific">hydrothermal vent metagenome</name>
    <dbReference type="NCBI Taxonomy" id="652676"/>
    <lineage>
        <taxon>unclassified sequences</taxon>
        <taxon>metagenomes</taxon>
        <taxon>ecological metagenomes</taxon>
    </lineage>
</organism>
<protein>
    <recommendedName>
        <fullName evidence="3">Nucleotidyl transferase domain-containing protein</fullName>
    </recommendedName>
</protein>
<evidence type="ECO:0000313" key="4">
    <source>
        <dbReference type="EMBL" id="VAW40406.1"/>
    </source>
</evidence>
<dbReference type="InterPro" id="IPR050065">
    <property type="entry name" value="GlmU-like"/>
</dbReference>
<feature type="domain" description="Nucleotidyl transferase" evidence="3">
    <location>
        <begin position="4"/>
        <end position="218"/>
    </location>
</feature>
<sequence length="247" mass="27633">MVKKVIILAAGRGKRLRPFTDHTPKPMLHWNGRPTLETILIALKNMGVKEICLITHYLAEQIEAFVGNGAAWGLKTDFLRQEKLNGTATAVQQAASFIDAPTLILAADYILPPTYLQDLHHAWQQSDAPLAVSLKNLPLDQLQQRSSVRLGNDGTVVEIVEKPAVGQAPSQIGASLIYIVPPQIKNYLNQLPPSPRDEYELPTLINQMLQDGYKATGLLQPAPQEWQPRQNEDSINPKSIRRFRRLR</sequence>
<dbReference type="PANTHER" id="PTHR43584:SF8">
    <property type="entry name" value="N-ACETYLMURAMATE ALPHA-1-PHOSPHATE URIDYLYLTRANSFERASE"/>
    <property type="match status" value="1"/>
</dbReference>
<gene>
    <name evidence="4" type="ORF">MNBD_CHLOROFLEXI01-4373</name>
</gene>
<dbReference type="SUPFAM" id="SSF53448">
    <property type="entry name" value="Nucleotide-diphospho-sugar transferases"/>
    <property type="match status" value="1"/>
</dbReference>
<dbReference type="GO" id="GO:0016779">
    <property type="term" value="F:nucleotidyltransferase activity"/>
    <property type="evidence" value="ECO:0007669"/>
    <property type="project" value="UniProtKB-KW"/>
</dbReference>
<dbReference type="PANTHER" id="PTHR43584">
    <property type="entry name" value="NUCLEOTIDYL TRANSFERASE"/>
    <property type="match status" value="1"/>
</dbReference>
<dbReference type="Pfam" id="PF00483">
    <property type="entry name" value="NTP_transferase"/>
    <property type="match status" value="1"/>
</dbReference>
<keyword evidence="2" id="KW-0548">Nucleotidyltransferase</keyword>
<name>A0A3B0W708_9ZZZZ</name>
<dbReference type="InterPro" id="IPR005835">
    <property type="entry name" value="NTP_transferase_dom"/>
</dbReference>
<accession>A0A3B0W708</accession>
<evidence type="ECO:0000259" key="3">
    <source>
        <dbReference type="Pfam" id="PF00483"/>
    </source>
</evidence>
<reference evidence="4" key="1">
    <citation type="submission" date="2018-06" db="EMBL/GenBank/DDBJ databases">
        <authorList>
            <person name="Zhirakovskaya E."/>
        </authorList>
    </citation>
    <scope>NUCLEOTIDE SEQUENCE</scope>
</reference>
<evidence type="ECO:0000256" key="1">
    <source>
        <dbReference type="ARBA" id="ARBA00022679"/>
    </source>
</evidence>
<dbReference type="Gene3D" id="3.90.550.10">
    <property type="entry name" value="Spore Coat Polysaccharide Biosynthesis Protein SpsA, Chain A"/>
    <property type="match status" value="1"/>
</dbReference>